<comment type="catalytic activity">
    <reaction evidence="1 9">
        <text>4-hydroxy-4-methyl-2-oxoglutarate = 2 pyruvate</text>
        <dbReference type="Rhea" id="RHEA:22748"/>
        <dbReference type="ChEBI" id="CHEBI:15361"/>
        <dbReference type="ChEBI" id="CHEBI:58276"/>
        <dbReference type="EC" id="4.1.3.17"/>
    </reaction>
</comment>
<evidence type="ECO:0000256" key="7">
    <source>
        <dbReference type="ARBA" id="ARBA00025046"/>
    </source>
</evidence>
<dbReference type="NCBIfam" id="NF009134">
    <property type="entry name" value="PRK12487.1"/>
    <property type="match status" value="1"/>
</dbReference>
<comment type="cofactor">
    <cofactor evidence="2 9">
        <name>a divalent metal cation</name>
        <dbReference type="ChEBI" id="CHEBI:60240"/>
    </cofactor>
</comment>
<keyword evidence="6 9" id="KW-0456">Lyase</keyword>
<evidence type="ECO:0000256" key="4">
    <source>
        <dbReference type="ARBA" id="ARBA00011233"/>
    </source>
</evidence>
<dbReference type="Pfam" id="PF03737">
    <property type="entry name" value="RraA-like"/>
    <property type="match status" value="1"/>
</dbReference>
<evidence type="ECO:0000256" key="9">
    <source>
        <dbReference type="RuleBase" id="RU004338"/>
    </source>
</evidence>
<dbReference type="InterPro" id="IPR005493">
    <property type="entry name" value="RraA/RraA-like"/>
</dbReference>
<dbReference type="RefSeq" id="WP_248937186.1">
    <property type="nucleotide sequence ID" value="NZ_JAKILF010000007.1"/>
</dbReference>
<evidence type="ECO:0000256" key="2">
    <source>
        <dbReference type="ARBA" id="ARBA00001968"/>
    </source>
</evidence>
<proteinExistence type="inferred from homology"/>
<evidence type="ECO:0000313" key="10">
    <source>
        <dbReference type="EMBL" id="MFC3139434.1"/>
    </source>
</evidence>
<dbReference type="EC" id="4.1.3.17" evidence="9"/>
<dbReference type="NCBIfam" id="TIGR01935">
    <property type="entry name" value="NOT-MenG"/>
    <property type="match status" value="1"/>
</dbReference>
<comment type="subunit">
    <text evidence="4 9">Homotrimer.</text>
</comment>
<dbReference type="EMBL" id="JBHRTD010000017">
    <property type="protein sequence ID" value="MFC3139434.1"/>
    <property type="molecule type" value="Genomic_DNA"/>
</dbReference>
<evidence type="ECO:0000313" key="11">
    <source>
        <dbReference type="Proteomes" id="UP001595621"/>
    </source>
</evidence>
<comment type="similarity">
    <text evidence="3 9">Belongs to the class II aldolase/RraA-like family.</text>
</comment>
<dbReference type="CDD" id="cd16841">
    <property type="entry name" value="RraA_family"/>
    <property type="match status" value="1"/>
</dbReference>
<evidence type="ECO:0000256" key="6">
    <source>
        <dbReference type="ARBA" id="ARBA00023239"/>
    </source>
</evidence>
<accession>A0ABV7GGQ8</accession>
<dbReference type="PANTHER" id="PTHR33254:SF4">
    <property type="entry name" value="4-HYDROXY-4-METHYL-2-OXOGLUTARATE ALDOLASE 3-RELATED"/>
    <property type="match status" value="1"/>
</dbReference>
<dbReference type="InterPro" id="IPR036704">
    <property type="entry name" value="RraA/RraA-like_sf"/>
</dbReference>
<keyword evidence="11" id="KW-1185">Reference proteome</keyword>
<sequence>MLDLTPDICDRWPDDCILLPVNFNQYGGRKIFHGEVVTVKCFEDNSRVKELLAGPGDGKVLVVDGGGACRRALLGDLIGESAVKYSWAGVVIFGAIRDAGTLATLDLGVHALGTVPFKTDRKGLGEINVPIDIGGVTVSPGMYLYADSNGILVSNCELDLSELS</sequence>
<reference evidence="11" key="1">
    <citation type="journal article" date="2019" name="Int. J. Syst. Evol. Microbiol.">
        <title>The Global Catalogue of Microorganisms (GCM) 10K type strain sequencing project: providing services to taxonomists for standard genome sequencing and annotation.</title>
        <authorList>
            <consortium name="The Broad Institute Genomics Platform"/>
            <consortium name="The Broad Institute Genome Sequencing Center for Infectious Disease"/>
            <person name="Wu L."/>
            <person name="Ma J."/>
        </authorList>
    </citation>
    <scope>NUCLEOTIDE SEQUENCE [LARGE SCALE GENOMIC DNA]</scope>
    <source>
        <strain evidence="11">KCTC 52277</strain>
    </source>
</reference>
<gene>
    <name evidence="10" type="ORF">ACFOE0_14760</name>
</gene>
<protein>
    <recommendedName>
        <fullName evidence="9">4-hydroxy-4-methyl-2-oxoglutarate aldolase</fullName>
        <shortName evidence="9">HMG aldolase</shortName>
        <ecNumber evidence="9">4.1.1.112</ecNumber>
        <ecNumber evidence="9">4.1.3.17</ecNumber>
    </recommendedName>
    <alternativeName>
        <fullName evidence="9">Oxaloacetate decarboxylase</fullName>
    </alternativeName>
</protein>
<dbReference type="Proteomes" id="UP001595621">
    <property type="component" value="Unassembled WGS sequence"/>
</dbReference>
<keyword evidence="5 9" id="KW-0479">Metal-binding</keyword>
<comment type="catalytic activity">
    <reaction evidence="8 9">
        <text>oxaloacetate + H(+) = pyruvate + CO2</text>
        <dbReference type="Rhea" id="RHEA:15641"/>
        <dbReference type="ChEBI" id="CHEBI:15361"/>
        <dbReference type="ChEBI" id="CHEBI:15378"/>
        <dbReference type="ChEBI" id="CHEBI:16452"/>
        <dbReference type="ChEBI" id="CHEBI:16526"/>
        <dbReference type="EC" id="4.1.1.112"/>
    </reaction>
</comment>
<name>A0ABV7GGQ8_9GAMM</name>
<evidence type="ECO:0000256" key="1">
    <source>
        <dbReference type="ARBA" id="ARBA00001342"/>
    </source>
</evidence>
<evidence type="ECO:0000256" key="5">
    <source>
        <dbReference type="ARBA" id="ARBA00022723"/>
    </source>
</evidence>
<comment type="caution">
    <text evidence="10">The sequence shown here is derived from an EMBL/GenBank/DDBJ whole genome shotgun (WGS) entry which is preliminary data.</text>
</comment>
<dbReference type="EC" id="4.1.1.112" evidence="9"/>
<comment type="function">
    <text evidence="7 9">Catalyzes the aldol cleavage of 4-hydroxy-4-methyl-2-oxoglutarate (HMG) into 2 molecules of pyruvate. Also contains a secondary oxaloacetate (OAA) decarboxylase activity due to the common pyruvate enolate transition state formed following C-C bond cleavage in the retro-aldol and decarboxylation reactions.</text>
</comment>
<organism evidence="10 11">
    <name type="scientific">Shewanella submarina</name>
    <dbReference type="NCBI Taxonomy" id="2016376"/>
    <lineage>
        <taxon>Bacteria</taxon>
        <taxon>Pseudomonadati</taxon>
        <taxon>Pseudomonadota</taxon>
        <taxon>Gammaproteobacteria</taxon>
        <taxon>Alteromonadales</taxon>
        <taxon>Shewanellaceae</taxon>
        <taxon>Shewanella</taxon>
    </lineage>
</organism>
<dbReference type="InterPro" id="IPR010203">
    <property type="entry name" value="RraA"/>
</dbReference>
<dbReference type="NCBIfam" id="NF006875">
    <property type="entry name" value="PRK09372.1"/>
    <property type="match status" value="1"/>
</dbReference>
<dbReference type="Gene3D" id="3.50.30.40">
    <property type="entry name" value="Ribonuclease E inhibitor RraA/RraA-like"/>
    <property type="match status" value="1"/>
</dbReference>
<dbReference type="PANTHER" id="PTHR33254">
    <property type="entry name" value="4-HYDROXY-4-METHYL-2-OXOGLUTARATE ALDOLASE 3-RELATED"/>
    <property type="match status" value="1"/>
</dbReference>
<evidence type="ECO:0000256" key="3">
    <source>
        <dbReference type="ARBA" id="ARBA00008621"/>
    </source>
</evidence>
<dbReference type="SUPFAM" id="SSF89562">
    <property type="entry name" value="RraA-like"/>
    <property type="match status" value="1"/>
</dbReference>
<evidence type="ECO:0000256" key="8">
    <source>
        <dbReference type="ARBA" id="ARBA00047973"/>
    </source>
</evidence>